<dbReference type="Proteomes" id="UP000219215">
    <property type="component" value="Chromosome DPRO"/>
</dbReference>
<feature type="transmembrane region" description="Helical" evidence="1">
    <location>
        <begin position="6"/>
        <end position="27"/>
    </location>
</feature>
<keyword evidence="1" id="KW-0812">Transmembrane</keyword>
<dbReference type="AlphaFoldDB" id="A0A2C8F3A8"/>
<reference evidence="3" key="1">
    <citation type="submission" date="2017-09" db="EMBL/GenBank/DDBJ databases">
        <authorList>
            <person name="Regsiter A."/>
            <person name="William W."/>
        </authorList>
    </citation>
    <scope>NUCLEOTIDE SEQUENCE [LARGE SCALE GENOMIC DNA]</scope>
    <source>
        <strain evidence="3">500-1</strain>
    </source>
</reference>
<evidence type="ECO:0000313" key="3">
    <source>
        <dbReference type="Proteomes" id="UP000219215"/>
    </source>
</evidence>
<gene>
    <name evidence="2" type="ORF">DPRO_0152</name>
</gene>
<keyword evidence="3" id="KW-1185">Reference proteome</keyword>
<accession>A0A2C8F3A8</accession>
<dbReference type="EMBL" id="LT907975">
    <property type="protein sequence ID" value="SOB57031.1"/>
    <property type="molecule type" value="Genomic_DNA"/>
</dbReference>
<proteinExistence type="predicted"/>
<protein>
    <submittedName>
        <fullName evidence="2">Uncharacterized protein</fullName>
    </submittedName>
</protein>
<organism evidence="2 3">
    <name type="scientific">Pseudodesulfovibrio profundus</name>
    <dbReference type="NCBI Taxonomy" id="57320"/>
    <lineage>
        <taxon>Bacteria</taxon>
        <taxon>Pseudomonadati</taxon>
        <taxon>Thermodesulfobacteriota</taxon>
        <taxon>Desulfovibrionia</taxon>
        <taxon>Desulfovibrionales</taxon>
        <taxon>Desulfovibrionaceae</taxon>
    </lineage>
</organism>
<keyword evidence="1" id="KW-0472">Membrane</keyword>
<dbReference type="KEGG" id="pprf:DPRO_0152"/>
<keyword evidence="1" id="KW-1133">Transmembrane helix</keyword>
<evidence type="ECO:0000313" key="2">
    <source>
        <dbReference type="EMBL" id="SOB57031.1"/>
    </source>
</evidence>
<evidence type="ECO:0000256" key="1">
    <source>
        <dbReference type="SAM" id="Phobius"/>
    </source>
</evidence>
<sequence length="155" mass="17940">MIGPMTILILIGVILFYIINKISTIRLEEINALEDKRKTLINKYEYMVNQRNDLQNQLIKKEQALTTLRNNETGLKTISAKDLDMSEIDENEKISRYLIQEGKITLEQNENTLKKMNVLQMDYLGACLALGYIDLETAKRTMKINKISIKTKPMN</sequence>
<name>A0A2C8F3A8_9BACT</name>